<evidence type="ECO:0000256" key="2">
    <source>
        <dbReference type="SAM" id="MobiDB-lite"/>
    </source>
</evidence>
<keyword evidence="4" id="KW-1185">Reference proteome</keyword>
<evidence type="ECO:0000313" key="4">
    <source>
        <dbReference type="Proteomes" id="UP001322277"/>
    </source>
</evidence>
<feature type="coiled-coil region" evidence="1">
    <location>
        <begin position="38"/>
        <end position="65"/>
    </location>
</feature>
<dbReference type="AlphaFoldDB" id="A0AAX4IYS7"/>
<dbReference type="RefSeq" id="XP_062785542.1">
    <property type="nucleotide sequence ID" value="XM_062929491.1"/>
</dbReference>
<dbReference type="Proteomes" id="UP001322277">
    <property type="component" value="Chromosome 9"/>
</dbReference>
<keyword evidence="1" id="KW-0175">Coiled coil</keyword>
<gene>
    <name evidence="3" type="ORF">CDEST_13335</name>
</gene>
<evidence type="ECO:0000256" key="1">
    <source>
        <dbReference type="SAM" id="Coils"/>
    </source>
</evidence>
<feature type="region of interest" description="Disordered" evidence="2">
    <location>
        <begin position="101"/>
        <end position="127"/>
    </location>
</feature>
<organism evidence="3 4">
    <name type="scientific">Colletotrichum destructivum</name>
    <dbReference type="NCBI Taxonomy" id="34406"/>
    <lineage>
        <taxon>Eukaryota</taxon>
        <taxon>Fungi</taxon>
        <taxon>Dikarya</taxon>
        <taxon>Ascomycota</taxon>
        <taxon>Pezizomycotina</taxon>
        <taxon>Sordariomycetes</taxon>
        <taxon>Hypocreomycetidae</taxon>
        <taxon>Glomerellales</taxon>
        <taxon>Glomerellaceae</taxon>
        <taxon>Colletotrichum</taxon>
        <taxon>Colletotrichum destructivum species complex</taxon>
    </lineage>
</organism>
<name>A0AAX4IYS7_9PEZI</name>
<reference evidence="4" key="1">
    <citation type="journal article" date="2023" name="bioRxiv">
        <title>Complete genome of the Medicago anthracnose fungus, Colletotrichum destructivum, reveals a mini-chromosome-like region within a core chromosome.</title>
        <authorList>
            <person name="Lapalu N."/>
            <person name="Simon A."/>
            <person name="Lu A."/>
            <person name="Plaumann P.-L."/>
            <person name="Amselem J."/>
            <person name="Pigne S."/>
            <person name="Auger A."/>
            <person name="Koch C."/>
            <person name="Dallery J.-F."/>
            <person name="O'Connell R.J."/>
        </authorList>
    </citation>
    <scope>NUCLEOTIDE SEQUENCE [LARGE SCALE GENOMIC DNA]</scope>
    <source>
        <strain evidence="4">CBS 520.97</strain>
    </source>
</reference>
<accession>A0AAX4IYS7</accession>
<dbReference type="EMBL" id="CP137313">
    <property type="protein sequence ID" value="WQF88321.1"/>
    <property type="molecule type" value="Genomic_DNA"/>
</dbReference>
<sequence length="127" mass="14330">MPGHYNKRGGGRNFVSTTLLQVSLVMHANDVMYQRPPKPTVEERVEQKRKDFQKAQAELLQAEELHWARAHSLELLTAMPDGLDKEAFKRMLRAFQTFPKDKPELVAAEGPTVTDETPAAATTDNIE</sequence>
<dbReference type="GeneID" id="87949835"/>
<evidence type="ECO:0000313" key="3">
    <source>
        <dbReference type="EMBL" id="WQF88321.1"/>
    </source>
</evidence>
<protein>
    <submittedName>
        <fullName evidence="3">Uncharacterized protein</fullName>
    </submittedName>
</protein>
<proteinExistence type="predicted"/>
<dbReference type="KEGG" id="cdet:87949835"/>